<dbReference type="Pfam" id="PF11799">
    <property type="entry name" value="IMS_C"/>
    <property type="match status" value="1"/>
</dbReference>
<evidence type="ECO:0000313" key="8">
    <source>
        <dbReference type="Proteomes" id="UP000196536"/>
    </source>
</evidence>
<keyword evidence="3" id="KW-0741">SOS mutagenesis</keyword>
<keyword evidence="5" id="KW-0742">SOS response</keyword>
<dbReference type="Proteomes" id="UP000196536">
    <property type="component" value="Unassembled WGS sequence"/>
</dbReference>
<dbReference type="GO" id="GO:0003887">
    <property type="term" value="F:DNA-directed DNA polymerase activity"/>
    <property type="evidence" value="ECO:0007669"/>
    <property type="project" value="UniProtKB-KW"/>
</dbReference>
<accession>A0A1Z9Z1I0</accession>
<evidence type="ECO:0000256" key="4">
    <source>
        <dbReference type="ARBA" id="ARBA00023204"/>
    </source>
</evidence>
<gene>
    <name evidence="7" type="ORF">CAP51_01535</name>
</gene>
<keyword evidence="7" id="KW-0548">Nucleotidyltransferase</keyword>
<keyword evidence="4" id="KW-0234">DNA repair</keyword>
<dbReference type="SUPFAM" id="SSF100879">
    <property type="entry name" value="Lesion bypass DNA polymerase (Y-family), little finger domain"/>
    <property type="match status" value="1"/>
</dbReference>
<dbReference type="Gene3D" id="3.30.1490.100">
    <property type="entry name" value="DNA polymerase, Y-family, little finger domain"/>
    <property type="match status" value="1"/>
</dbReference>
<dbReference type="PROSITE" id="PS50173">
    <property type="entry name" value="UMUC"/>
    <property type="match status" value="1"/>
</dbReference>
<dbReference type="OrthoDB" id="9808813at2"/>
<dbReference type="Pfam" id="PF00817">
    <property type="entry name" value="IMS"/>
    <property type="match status" value="1"/>
</dbReference>
<evidence type="ECO:0000256" key="2">
    <source>
        <dbReference type="ARBA" id="ARBA00022763"/>
    </source>
</evidence>
<comment type="caution">
    <text evidence="7">The sequence shown here is derived from an EMBL/GenBank/DDBJ whole genome shotgun (WGS) entry which is preliminary data.</text>
</comment>
<dbReference type="CDD" id="cd01700">
    <property type="entry name" value="PolY_Pol_V_umuC"/>
    <property type="match status" value="1"/>
</dbReference>
<reference evidence="7 8" key="1">
    <citation type="submission" date="2017-05" db="EMBL/GenBank/DDBJ databases">
        <title>Acinetobacter populi ANC 5415 (= PBJ7), whole genome shotgun sequencing project.</title>
        <authorList>
            <person name="Nemec A."/>
            <person name="Radolfova-Krizova L."/>
        </authorList>
    </citation>
    <scope>NUCLEOTIDE SEQUENCE [LARGE SCALE GENOMIC DNA]</scope>
    <source>
        <strain evidence="7 8">PBJ7</strain>
    </source>
</reference>
<dbReference type="InterPro" id="IPR017961">
    <property type="entry name" value="DNA_pol_Y-fam_little_finger"/>
</dbReference>
<dbReference type="InterPro" id="IPR025188">
    <property type="entry name" value="DUF4113"/>
</dbReference>
<dbReference type="EMBL" id="NEXX01000001">
    <property type="protein sequence ID" value="OUY08333.1"/>
    <property type="molecule type" value="Genomic_DNA"/>
</dbReference>
<comment type="similarity">
    <text evidence="1">Belongs to the DNA polymerase type-Y family.</text>
</comment>
<dbReference type="InterPro" id="IPR050116">
    <property type="entry name" value="DNA_polymerase-Y"/>
</dbReference>
<keyword evidence="7" id="KW-0239">DNA-directed DNA polymerase</keyword>
<feature type="domain" description="UmuC" evidence="6">
    <location>
        <begin position="7"/>
        <end position="195"/>
    </location>
</feature>
<dbReference type="Pfam" id="PF13438">
    <property type="entry name" value="DUF4113"/>
    <property type="match status" value="1"/>
</dbReference>
<dbReference type="Gene3D" id="3.40.1170.60">
    <property type="match status" value="1"/>
</dbReference>
<keyword evidence="2" id="KW-0227">DNA damage</keyword>
<dbReference type="InterPro" id="IPR043128">
    <property type="entry name" value="Rev_trsase/Diguanyl_cyclase"/>
</dbReference>
<keyword evidence="8" id="KW-1185">Reference proteome</keyword>
<evidence type="ECO:0000256" key="1">
    <source>
        <dbReference type="ARBA" id="ARBA00010945"/>
    </source>
</evidence>
<dbReference type="SUPFAM" id="SSF56672">
    <property type="entry name" value="DNA/RNA polymerases"/>
    <property type="match status" value="1"/>
</dbReference>
<dbReference type="GO" id="GO:0009432">
    <property type="term" value="P:SOS response"/>
    <property type="evidence" value="ECO:0007669"/>
    <property type="project" value="UniProtKB-KW"/>
</dbReference>
<dbReference type="GO" id="GO:0005829">
    <property type="term" value="C:cytosol"/>
    <property type="evidence" value="ECO:0007669"/>
    <property type="project" value="TreeGrafter"/>
</dbReference>
<evidence type="ECO:0000313" key="7">
    <source>
        <dbReference type="EMBL" id="OUY08333.1"/>
    </source>
</evidence>
<dbReference type="GO" id="GO:0003684">
    <property type="term" value="F:damaged DNA binding"/>
    <property type="evidence" value="ECO:0007669"/>
    <property type="project" value="InterPro"/>
</dbReference>
<dbReference type="Gene3D" id="1.10.150.20">
    <property type="entry name" value="5' to 3' exonuclease, C-terminal subdomain"/>
    <property type="match status" value="1"/>
</dbReference>
<dbReference type="GO" id="GO:0006281">
    <property type="term" value="P:DNA repair"/>
    <property type="evidence" value="ECO:0007669"/>
    <property type="project" value="UniProtKB-KW"/>
</dbReference>
<dbReference type="GO" id="GO:0042276">
    <property type="term" value="P:error-prone translesion synthesis"/>
    <property type="evidence" value="ECO:0007669"/>
    <property type="project" value="TreeGrafter"/>
</dbReference>
<dbReference type="AlphaFoldDB" id="A0A1Z9Z1I0"/>
<name>A0A1Z9Z1I0_9GAMM</name>
<organism evidence="7 8">
    <name type="scientific">Acinetobacter populi</name>
    <dbReference type="NCBI Taxonomy" id="1582270"/>
    <lineage>
        <taxon>Bacteria</taxon>
        <taxon>Pseudomonadati</taxon>
        <taxon>Pseudomonadota</taxon>
        <taxon>Gammaproteobacteria</taxon>
        <taxon>Moraxellales</taxon>
        <taxon>Moraxellaceae</taxon>
        <taxon>Acinetobacter</taxon>
    </lineage>
</organism>
<evidence type="ECO:0000256" key="5">
    <source>
        <dbReference type="ARBA" id="ARBA00023236"/>
    </source>
</evidence>
<evidence type="ECO:0000259" key="6">
    <source>
        <dbReference type="PROSITE" id="PS50173"/>
    </source>
</evidence>
<dbReference type="PANTHER" id="PTHR11076">
    <property type="entry name" value="DNA REPAIR POLYMERASE UMUC / TRANSFERASE FAMILY MEMBER"/>
    <property type="match status" value="1"/>
</dbReference>
<proteinExistence type="inferred from homology"/>
<protein>
    <submittedName>
        <fullName evidence="7">DNA-directed DNA polymerase</fullName>
    </submittedName>
</protein>
<dbReference type="PANTHER" id="PTHR11076:SF34">
    <property type="entry name" value="PROTEIN UMUC"/>
    <property type="match status" value="1"/>
</dbReference>
<keyword evidence="7" id="KW-0808">Transferase</keyword>
<dbReference type="InterPro" id="IPR043502">
    <property type="entry name" value="DNA/RNA_pol_sf"/>
</dbReference>
<dbReference type="Gene3D" id="3.30.70.270">
    <property type="match status" value="1"/>
</dbReference>
<sequence>MAAQRIFALIDINNAYVCCERVFDPKLHNRPVVVLSNNDGCVVSRSVEAKAIGIKMAVPLFQIQHLIKQHQVAVLSSNYALYAEMSRRFMNILGSFVGEGEQEIYSIDECFLELTGQYCYPLNDYAKTILDTIKTWLGLECCIGIGYSKTQAKLANHLAKTYPSFDGICNIVDEDPCIIEDLLNNTSVGEVWGVGRKIKKRLEQFNIHSVMDLIQADEKQLGKHFSVMLENTVRELQGTACIEIEDQQIDRRQIISSRSFGHPIKDHHSLSEALTEFSLRAVERLRQQKLLCKTVGISIRTSRFQQNDYFHPYMMVHLQDYSDDVLEINQAVQQGLNRIFKAGYIYKKAGVLLLDIIPRQQHAPDLFFDPDKRIQREKLSDMLEKMNKKFGKDTLVPGRLVSLKPKLWAMNQNHRSPAYLTRWGELLRVN</sequence>
<evidence type="ECO:0000256" key="3">
    <source>
        <dbReference type="ARBA" id="ARBA00023199"/>
    </source>
</evidence>
<dbReference type="InterPro" id="IPR001126">
    <property type="entry name" value="UmuC"/>
</dbReference>
<dbReference type="InterPro" id="IPR036775">
    <property type="entry name" value="DNA_pol_Y-fam_lit_finger_sf"/>
</dbReference>
<dbReference type="RefSeq" id="WP_087618973.1">
    <property type="nucleotide sequence ID" value="NZ_NEXX01000001.1"/>
</dbReference>